<keyword evidence="2 3" id="KW-0378">Hydrolase</keyword>
<comment type="similarity">
    <text evidence="1 3">Belongs to the type-B carboxylesterase/lipase family.</text>
</comment>
<dbReference type="PROSITE" id="PS00122">
    <property type="entry name" value="CARBOXYLESTERASE_B_1"/>
    <property type="match status" value="1"/>
</dbReference>
<feature type="domain" description="Carboxylesterase type B" evidence="4">
    <location>
        <begin position="40"/>
        <end position="532"/>
    </location>
</feature>
<protein>
    <recommendedName>
        <fullName evidence="3">Carboxylic ester hydrolase</fullName>
        <ecNumber evidence="3">3.1.1.-</ecNumber>
    </recommendedName>
</protein>
<evidence type="ECO:0000256" key="2">
    <source>
        <dbReference type="ARBA" id="ARBA00022801"/>
    </source>
</evidence>
<dbReference type="EC" id="3.1.1.-" evidence="3"/>
<evidence type="ECO:0000313" key="6">
    <source>
        <dbReference type="Proteomes" id="UP000464577"/>
    </source>
</evidence>
<dbReference type="EMBL" id="CP045997">
    <property type="protein sequence ID" value="QHV95667.1"/>
    <property type="molecule type" value="Genomic_DNA"/>
</dbReference>
<dbReference type="KEGG" id="senf:GJR95_11910"/>
<dbReference type="InterPro" id="IPR002018">
    <property type="entry name" value="CarbesteraseB"/>
</dbReference>
<dbReference type="PANTHER" id="PTHR11559">
    <property type="entry name" value="CARBOXYLESTERASE"/>
    <property type="match status" value="1"/>
</dbReference>
<proteinExistence type="inferred from homology"/>
<dbReference type="GO" id="GO:0016787">
    <property type="term" value="F:hydrolase activity"/>
    <property type="evidence" value="ECO:0007669"/>
    <property type="project" value="UniProtKB-KW"/>
</dbReference>
<dbReference type="Gene3D" id="3.40.50.1820">
    <property type="entry name" value="alpha/beta hydrolase"/>
    <property type="match status" value="1"/>
</dbReference>
<reference evidence="5 6" key="1">
    <citation type="submission" date="2019-11" db="EMBL/GenBank/DDBJ databases">
        <title>Spirosoma endbachense sp. nov., isolated from a natural salt meadow.</title>
        <authorList>
            <person name="Rojas J."/>
            <person name="Ambika Manirajan B."/>
            <person name="Ratering S."/>
            <person name="Suarez C."/>
            <person name="Geissler-Plaum R."/>
            <person name="Schnell S."/>
        </authorList>
    </citation>
    <scope>NUCLEOTIDE SEQUENCE [LARGE SCALE GENOMIC DNA]</scope>
    <source>
        <strain evidence="5 6">I-24</strain>
    </source>
</reference>
<dbReference type="AlphaFoldDB" id="A0A6P1VV87"/>
<dbReference type="SUPFAM" id="SSF53474">
    <property type="entry name" value="alpha/beta-Hydrolases"/>
    <property type="match status" value="1"/>
</dbReference>
<name>A0A6P1VV87_9BACT</name>
<sequence>MFYRLINLLLMSTPSTMLWLTSSLFVCTQFIQIKSNLSAPPRVTIDAGPLEGFVDSTNVFMFQGIPYAAPPVGQRRWQPPQPPAPWTGIRMATEYGPSCPQSTREWGPTSEDCLYLNVYTTVLAKAKKQASRPVMVWIHGGGYLGGSARGYDGRTLARKGVVVVTLNYRLGPLGYLAHPALAAESAQGSTGNYGLLDQIAALQWVQRNIVQFGGNPHNVTVFGESAGGFAVGALLATPLANGLFQRAILQSGTGIHNGIHRLETARTLALSGAMTLGIDRQDTSAARALRAIDAQRIIDAYPWPKRGPLRSYQVWFGPVIDGWALPLPLDQAISRGRWNQVPILVGSTAAEGIRFQPQPAAQSLPAYYDLLGKGDLGDTSGKLAQLYAVADTSELLVRSQEIVGDLGFGAPTRALARLVTKAGGRAYVYYFTRQSVDDLGHQLPAVHTSELPFVFGVVPNQWTAFANNGQTAYDIILADAMSDYWIAFARDGNPNGTTTKVKWPHWPVYNLMTNAYQDLGARIHSGQQLRTNYYDALDQLARQQGEIRP</sequence>
<evidence type="ECO:0000256" key="3">
    <source>
        <dbReference type="RuleBase" id="RU361235"/>
    </source>
</evidence>
<evidence type="ECO:0000259" key="4">
    <source>
        <dbReference type="Pfam" id="PF00135"/>
    </source>
</evidence>
<dbReference type="InterPro" id="IPR050309">
    <property type="entry name" value="Type-B_Carboxylest/Lipase"/>
</dbReference>
<organism evidence="5 6">
    <name type="scientific">Spirosoma endbachense</name>
    <dbReference type="NCBI Taxonomy" id="2666025"/>
    <lineage>
        <taxon>Bacteria</taxon>
        <taxon>Pseudomonadati</taxon>
        <taxon>Bacteroidota</taxon>
        <taxon>Cytophagia</taxon>
        <taxon>Cytophagales</taxon>
        <taxon>Cytophagaceae</taxon>
        <taxon>Spirosoma</taxon>
    </lineage>
</organism>
<evidence type="ECO:0000313" key="5">
    <source>
        <dbReference type="EMBL" id="QHV95667.1"/>
    </source>
</evidence>
<dbReference type="InterPro" id="IPR029058">
    <property type="entry name" value="AB_hydrolase_fold"/>
</dbReference>
<keyword evidence="6" id="KW-1185">Reference proteome</keyword>
<dbReference type="Proteomes" id="UP000464577">
    <property type="component" value="Chromosome"/>
</dbReference>
<evidence type="ECO:0000256" key="1">
    <source>
        <dbReference type="ARBA" id="ARBA00005964"/>
    </source>
</evidence>
<dbReference type="InterPro" id="IPR019826">
    <property type="entry name" value="Carboxylesterase_B_AS"/>
</dbReference>
<accession>A0A6P1VV87</accession>
<dbReference type="Pfam" id="PF00135">
    <property type="entry name" value="COesterase"/>
    <property type="match status" value="1"/>
</dbReference>
<gene>
    <name evidence="5" type="ORF">GJR95_11910</name>
</gene>